<evidence type="ECO:0000259" key="1">
    <source>
        <dbReference type="PROSITE" id="PS50995"/>
    </source>
</evidence>
<reference evidence="2 3" key="1">
    <citation type="journal article" date="2013" name="ISME J.">
        <title>A metabolic model for members of the genus Tetrasphaera involved in enhanced biological phosphorus removal.</title>
        <authorList>
            <person name="Kristiansen R."/>
            <person name="Nguyen H.T.T."/>
            <person name="Saunders A.M."/>
            <person name="Nielsen J.L."/>
            <person name="Wimmer R."/>
            <person name="Le V.Q."/>
            <person name="McIlroy S.J."/>
            <person name="Petrovski S."/>
            <person name="Seviour R.J."/>
            <person name="Calteau A."/>
            <person name="Nielsen K.L."/>
            <person name="Nielsen P.H."/>
        </authorList>
    </citation>
    <scope>NUCLEOTIDE SEQUENCE [LARGE SCALE GENOMIC DNA]</scope>
    <source>
        <strain evidence="2 3">T1-X7</strain>
    </source>
</reference>
<dbReference type="GO" id="GO:0003700">
    <property type="term" value="F:DNA-binding transcription factor activity"/>
    <property type="evidence" value="ECO:0007669"/>
    <property type="project" value="InterPro"/>
</dbReference>
<dbReference type="SMART" id="SM00347">
    <property type="entry name" value="HTH_MARR"/>
    <property type="match status" value="1"/>
</dbReference>
<dbReference type="InterPro" id="IPR036388">
    <property type="entry name" value="WH-like_DNA-bd_sf"/>
</dbReference>
<feature type="domain" description="HTH marR-type" evidence="1">
    <location>
        <begin position="9"/>
        <end position="141"/>
    </location>
</feature>
<dbReference type="OrthoDB" id="9815567at2"/>
<dbReference type="PROSITE" id="PS50995">
    <property type="entry name" value="HTH_MARR_2"/>
    <property type="match status" value="1"/>
</dbReference>
<dbReference type="InterPro" id="IPR039422">
    <property type="entry name" value="MarR/SlyA-like"/>
</dbReference>
<dbReference type="Proteomes" id="UP000035721">
    <property type="component" value="Unassembled WGS sequence"/>
</dbReference>
<sequence>MPSADRRADPTLGELFLGAARAVRRRWVAALAPWDLPPHQARALRVVGDLEPVRPGVLAERLHIAPRSVTDVVDALDERGLLTREADPSDRRATVLRLTDEGWRIRRAIQSARRDEADEYFAVLSEEDRATLLRILHELEESSRD</sequence>
<dbReference type="InterPro" id="IPR036390">
    <property type="entry name" value="WH_DNA-bd_sf"/>
</dbReference>
<accession>A0A077LTL9</accession>
<evidence type="ECO:0000313" key="3">
    <source>
        <dbReference type="Proteomes" id="UP000035721"/>
    </source>
</evidence>
<dbReference type="GO" id="GO:0006950">
    <property type="term" value="P:response to stress"/>
    <property type="evidence" value="ECO:0007669"/>
    <property type="project" value="TreeGrafter"/>
</dbReference>
<organism evidence="2 3">
    <name type="scientific">Nostocoides japonicum T1-X7</name>
    <dbReference type="NCBI Taxonomy" id="1194083"/>
    <lineage>
        <taxon>Bacteria</taxon>
        <taxon>Bacillati</taxon>
        <taxon>Actinomycetota</taxon>
        <taxon>Actinomycetes</taxon>
        <taxon>Micrococcales</taxon>
        <taxon>Intrasporangiaceae</taxon>
        <taxon>Nostocoides</taxon>
    </lineage>
</organism>
<evidence type="ECO:0000313" key="2">
    <source>
        <dbReference type="EMBL" id="CCH76621.1"/>
    </source>
</evidence>
<dbReference type="RefSeq" id="WP_048553391.1">
    <property type="nucleotide sequence ID" value="NZ_HF570958.1"/>
</dbReference>
<gene>
    <name evidence="2" type="ORF">BN12_1360009</name>
</gene>
<dbReference type="SUPFAM" id="SSF46785">
    <property type="entry name" value="Winged helix' DNA-binding domain"/>
    <property type="match status" value="1"/>
</dbReference>
<dbReference type="Pfam" id="PF12802">
    <property type="entry name" value="MarR_2"/>
    <property type="match status" value="1"/>
</dbReference>
<dbReference type="InterPro" id="IPR000835">
    <property type="entry name" value="HTH_MarR-typ"/>
</dbReference>
<dbReference type="Gene3D" id="1.10.10.10">
    <property type="entry name" value="Winged helix-like DNA-binding domain superfamily/Winged helix DNA-binding domain"/>
    <property type="match status" value="1"/>
</dbReference>
<keyword evidence="3" id="KW-1185">Reference proteome</keyword>
<dbReference type="PANTHER" id="PTHR33164">
    <property type="entry name" value="TRANSCRIPTIONAL REGULATOR, MARR FAMILY"/>
    <property type="match status" value="1"/>
</dbReference>
<dbReference type="PRINTS" id="PR00598">
    <property type="entry name" value="HTHMARR"/>
</dbReference>
<dbReference type="AlphaFoldDB" id="A0A077LTL9"/>
<dbReference type="EMBL" id="CAJB01000042">
    <property type="protein sequence ID" value="CCH76621.1"/>
    <property type="molecule type" value="Genomic_DNA"/>
</dbReference>
<dbReference type="PANTHER" id="PTHR33164:SF43">
    <property type="entry name" value="HTH-TYPE TRANSCRIPTIONAL REPRESSOR YETL"/>
    <property type="match status" value="1"/>
</dbReference>
<proteinExistence type="predicted"/>
<name>A0A077LTL9_9MICO</name>
<dbReference type="STRING" id="1194083.BN12_1360009"/>
<protein>
    <submittedName>
        <fullName evidence="2">Putative MarR-family transcriptional regulator</fullName>
    </submittedName>
</protein>
<comment type="caution">
    <text evidence="2">The sequence shown here is derived from an EMBL/GenBank/DDBJ whole genome shotgun (WGS) entry which is preliminary data.</text>
</comment>